<sequence length="50" mass="5446">PSNYACPEVELSEGSKAVLSKLVKEVIKLEEIISNVISKMVVIDGKMDVL</sequence>
<dbReference type="AlphaFoldDB" id="A0A162D4F9"/>
<proteinExistence type="predicted"/>
<reference evidence="1 2" key="1">
    <citation type="submission" date="2016-03" db="EMBL/GenBank/DDBJ databases">
        <title>EvidentialGene: Evidence-directed Construction of Genes on Genomes.</title>
        <authorList>
            <person name="Gilbert D.G."/>
            <person name="Choi J.-H."/>
            <person name="Mockaitis K."/>
            <person name="Colbourne J."/>
            <person name="Pfrender M."/>
        </authorList>
    </citation>
    <scope>NUCLEOTIDE SEQUENCE [LARGE SCALE GENOMIC DNA]</scope>
    <source>
        <strain evidence="1 2">Xinb3</strain>
        <tissue evidence="1">Complete organism</tissue>
    </source>
</reference>
<feature type="non-terminal residue" evidence="1">
    <location>
        <position position="1"/>
    </location>
</feature>
<name>A0A162D4F9_9CRUS</name>
<protein>
    <submittedName>
        <fullName evidence="1">Uncharacterized protein</fullName>
    </submittedName>
</protein>
<organism evidence="1 2">
    <name type="scientific">Daphnia magna</name>
    <dbReference type="NCBI Taxonomy" id="35525"/>
    <lineage>
        <taxon>Eukaryota</taxon>
        <taxon>Metazoa</taxon>
        <taxon>Ecdysozoa</taxon>
        <taxon>Arthropoda</taxon>
        <taxon>Crustacea</taxon>
        <taxon>Branchiopoda</taxon>
        <taxon>Diplostraca</taxon>
        <taxon>Cladocera</taxon>
        <taxon>Anomopoda</taxon>
        <taxon>Daphniidae</taxon>
        <taxon>Daphnia</taxon>
    </lineage>
</organism>
<dbReference type="Proteomes" id="UP000076858">
    <property type="component" value="Unassembled WGS sequence"/>
</dbReference>
<dbReference type="EMBL" id="LRGB01016362">
    <property type="protein sequence ID" value="KZR98624.1"/>
    <property type="molecule type" value="Genomic_DNA"/>
</dbReference>
<accession>A0A162D4F9</accession>
<keyword evidence="2" id="KW-1185">Reference proteome</keyword>
<feature type="non-terminal residue" evidence="1">
    <location>
        <position position="50"/>
    </location>
</feature>
<gene>
    <name evidence="1" type="ORF">APZ42_005867</name>
</gene>
<evidence type="ECO:0000313" key="1">
    <source>
        <dbReference type="EMBL" id="KZR98624.1"/>
    </source>
</evidence>
<comment type="caution">
    <text evidence="1">The sequence shown here is derived from an EMBL/GenBank/DDBJ whole genome shotgun (WGS) entry which is preliminary data.</text>
</comment>
<evidence type="ECO:0000313" key="2">
    <source>
        <dbReference type="Proteomes" id="UP000076858"/>
    </source>
</evidence>